<evidence type="ECO:0000313" key="5">
    <source>
        <dbReference type="Proteomes" id="UP000283210"/>
    </source>
</evidence>
<dbReference type="AlphaFoldDB" id="A0A437BYY5"/>
<dbReference type="GO" id="GO:0042043">
    <property type="term" value="F:neurexin family protein binding"/>
    <property type="evidence" value="ECO:0007669"/>
    <property type="project" value="TreeGrafter"/>
</dbReference>
<evidence type="ECO:0000259" key="2">
    <source>
        <dbReference type="PROSITE" id="PS50004"/>
    </source>
</evidence>
<dbReference type="Pfam" id="PF00168">
    <property type="entry name" value="C2"/>
    <property type="match status" value="1"/>
</dbReference>
<dbReference type="InterPro" id="IPR000008">
    <property type="entry name" value="C2_dom"/>
</dbReference>
<dbReference type="EMBL" id="CM012460">
    <property type="protein sequence ID" value="RVE55695.1"/>
    <property type="molecule type" value="Genomic_DNA"/>
</dbReference>
<feature type="region of interest" description="Disordered" evidence="1">
    <location>
        <begin position="280"/>
        <end position="309"/>
    </location>
</feature>
<evidence type="ECO:0008006" key="6">
    <source>
        <dbReference type="Google" id="ProtNLM"/>
    </source>
</evidence>
<feature type="compositionally biased region" description="Polar residues" evidence="1">
    <location>
        <begin position="287"/>
        <end position="303"/>
    </location>
</feature>
<dbReference type="Proteomes" id="UP000283210">
    <property type="component" value="Chromosome 24"/>
</dbReference>
<dbReference type="GO" id="GO:0006886">
    <property type="term" value="P:intracellular protein transport"/>
    <property type="evidence" value="ECO:0007669"/>
    <property type="project" value="InterPro"/>
</dbReference>
<dbReference type="InterPro" id="IPR013083">
    <property type="entry name" value="Znf_RING/FYVE/PHD"/>
</dbReference>
<sequence>MGGLKRRRRRRLRKEAAKQRGQTESHGEQKRAVKESRFEMDLSYLQVLEREKVLEVLRRDKQLRAVEEDRIRRMKCELQDLRRRGAKNFARQYGERTCARCQRPLGKFWNSGAVCCGCSHRICRRCRVGAENWKCTVCHAYREVKIMSGEWFLEEKAKKFPLAKDKYETVGDMLLKIYSGLSHISVVPPTPPPNKDYQSMGRFGELKSSKSFTKSLEDIMVSFKCQIRESNSHNDVRVDFLQVDNKPFFKSSNQKSLSDTNINKSSALFKVPSLPNLFKKSKDSDMEGSSTGAEDEASVSSEHSGGKRGSISSFNADCGLFDCVSVTGELELSVVYNSNALCLEVTVGACRNLTHGDSKRKKCNPFVKLYVLPDKSSKLKTSVKRNTTDPIYNELVKYDIERHLLFGKRLHASVAFTGTHFVQRVEMRNKMTEAKQAQTTQVSQRWKRVLQWRQAFPFSSFQFTDLTDEIWRQTPFTGSSSSQENMPTSQTLQRFPPFNNAVFLVSKEVHRSDLTDLEFFL</sequence>
<feature type="region of interest" description="Disordered" evidence="1">
    <location>
        <begin position="1"/>
        <end position="33"/>
    </location>
</feature>
<feature type="domain" description="C2" evidence="2">
    <location>
        <begin position="326"/>
        <end position="453"/>
    </location>
</feature>
<reference evidence="4 5" key="1">
    <citation type="submission" date="2018-11" db="EMBL/GenBank/DDBJ databases">
        <authorList>
            <person name="Lopez-Roques C."/>
            <person name="Donnadieu C."/>
            <person name="Bouchez O."/>
            <person name="Klopp C."/>
            <person name="Cabau C."/>
            <person name="Zahm M."/>
        </authorList>
    </citation>
    <scope>NUCLEOTIDE SEQUENCE [LARGE SCALE GENOMIC DNA]</scope>
    <source>
        <strain evidence="4">RS831</strain>
        <tissue evidence="4">Whole body</tissue>
    </source>
</reference>
<feature type="compositionally biased region" description="Basic residues" evidence="1">
    <location>
        <begin position="1"/>
        <end position="13"/>
    </location>
</feature>
<organism evidence="4 5">
    <name type="scientific">Oryzias javanicus</name>
    <name type="common">Javanese ricefish</name>
    <name type="synonym">Aplocheilus javanicus</name>
    <dbReference type="NCBI Taxonomy" id="123683"/>
    <lineage>
        <taxon>Eukaryota</taxon>
        <taxon>Metazoa</taxon>
        <taxon>Chordata</taxon>
        <taxon>Craniata</taxon>
        <taxon>Vertebrata</taxon>
        <taxon>Euteleostomi</taxon>
        <taxon>Actinopterygii</taxon>
        <taxon>Neopterygii</taxon>
        <taxon>Teleostei</taxon>
        <taxon>Neoteleostei</taxon>
        <taxon>Acanthomorphata</taxon>
        <taxon>Ovalentaria</taxon>
        <taxon>Atherinomorphae</taxon>
        <taxon>Beloniformes</taxon>
        <taxon>Adrianichthyidae</taxon>
        <taxon>Oryziinae</taxon>
        <taxon>Oryzias</taxon>
    </lineage>
</organism>
<dbReference type="GO" id="GO:0006887">
    <property type="term" value="P:exocytosis"/>
    <property type="evidence" value="ECO:0007669"/>
    <property type="project" value="TreeGrafter"/>
</dbReference>
<accession>A0A437BYY5</accession>
<keyword evidence="5" id="KW-1185">Reference proteome</keyword>
<dbReference type="InterPro" id="IPR011011">
    <property type="entry name" value="Znf_FYVE_PHD"/>
</dbReference>
<proteinExistence type="predicted"/>
<dbReference type="FunFam" id="3.30.40.10:FF:000018">
    <property type="entry name" value="Synaptotagmin-like 5, isoform CRA_a"/>
    <property type="match status" value="1"/>
</dbReference>
<dbReference type="InterPro" id="IPR041282">
    <property type="entry name" value="FYVE_2"/>
</dbReference>
<dbReference type="InterPro" id="IPR035892">
    <property type="entry name" value="C2_domain_sf"/>
</dbReference>
<dbReference type="PANTHER" id="PTHR45716:SF1">
    <property type="entry name" value="SYNAPTOTAGMIN-LIKE PROTEIN 3"/>
    <property type="match status" value="1"/>
</dbReference>
<dbReference type="PANTHER" id="PTHR45716">
    <property type="entry name" value="BITESIZE, ISOFORM I"/>
    <property type="match status" value="1"/>
</dbReference>
<feature type="compositionally biased region" description="Basic and acidic residues" evidence="1">
    <location>
        <begin position="14"/>
        <end position="33"/>
    </location>
</feature>
<dbReference type="SUPFAM" id="SSF49562">
    <property type="entry name" value="C2 domain (Calcium/lipid-binding domain, CaLB)"/>
    <property type="match status" value="1"/>
</dbReference>
<dbReference type="OrthoDB" id="195679at2759"/>
<dbReference type="Gene3D" id="2.60.40.150">
    <property type="entry name" value="C2 domain"/>
    <property type="match status" value="1"/>
</dbReference>
<dbReference type="PROSITE" id="PS50916">
    <property type="entry name" value="RABBD"/>
    <property type="match status" value="1"/>
</dbReference>
<reference evidence="4 5" key="2">
    <citation type="submission" date="2019-01" db="EMBL/GenBank/DDBJ databases">
        <title>A chromosome length genome reference of the Java medaka (oryzias javanicus).</title>
        <authorList>
            <person name="Herpin A."/>
            <person name="Takehana Y."/>
            <person name="Naruse K."/>
            <person name="Ansai S."/>
            <person name="Kawaguchi M."/>
        </authorList>
    </citation>
    <scope>NUCLEOTIDE SEQUENCE [LARGE SCALE GENOMIC DNA]</scope>
    <source>
        <strain evidence="4">RS831</strain>
        <tissue evidence="4">Whole body</tissue>
    </source>
</reference>
<dbReference type="GO" id="GO:0005886">
    <property type="term" value="C:plasma membrane"/>
    <property type="evidence" value="ECO:0007669"/>
    <property type="project" value="TreeGrafter"/>
</dbReference>
<evidence type="ECO:0000259" key="3">
    <source>
        <dbReference type="PROSITE" id="PS50916"/>
    </source>
</evidence>
<dbReference type="GO" id="GO:0031267">
    <property type="term" value="F:small GTPase binding"/>
    <property type="evidence" value="ECO:0007669"/>
    <property type="project" value="InterPro"/>
</dbReference>
<dbReference type="SUPFAM" id="SSF57903">
    <property type="entry name" value="FYVE/PHD zinc finger"/>
    <property type="match status" value="1"/>
</dbReference>
<dbReference type="PROSITE" id="PS50004">
    <property type="entry name" value="C2"/>
    <property type="match status" value="1"/>
</dbReference>
<evidence type="ECO:0000256" key="1">
    <source>
        <dbReference type="SAM" id="MobiDB-lite"/>
    </source>
</evidence>
<feature type="domain" description="RabBD" evidence="3">
    <location>
        <begin position="39"/>
        <end position="155"/>
    </location>
</feature>
<name>A0A437BYY5_ORYJA</name>
<dbReference type="GO" id="GO:0070382">
    <property type="term" value="C:exocytic vesicle"/>
    <property type="evidence" value="ECO:0007669"/>
    <property type="project" value="TreeGrafter"/>
</dbReference>
<dbReference type="Gene3D" id="3.30.40.10">
    <property type="entry name" value="Zinc/RING finger domain, C3HC4 (zinc finger)"/>
    <property type="match status" value="1"/>
</dbReference>
<evidence type="ECO:0000313" key="4">
    <source>
        <dbReference type="EMBL" id="RVE55695.1"/>
    </source>
</evidence>
<dbReference type="SMART" id="SM00239">
    <property type="entry name" value="C2"/>
    <property type="match status" value="1"/>
</dbReference>
<protein>
    <recommendedName>
        <fullName evidence="6">C2 domain-containing protein</fullName>
    </recommendedName>
</protein>
<dbReference type="InterPro" id="IPR010911">
    <property type="entry name" value="Rab_BD"/>
</dbReference>
<dbReference type="Pfam" id="PF02318">
    <property type="entry name" value="FYVE_2"/>
    <property type="match status" value="1"/>
</dbReference>
<gene>
    <name evidence="4" type="ORF">OJAV_G00228810</name>
</gene>